<dbReference type="EMBL" id="LN853646">
    <property type="protein sequence ID" value="CRY96348.1"/>
    <property type="molecule type" value="Genomic_DNA"/>
</dbReference>
<accession>A0A0H5Q392</accession>
<name>A0A0H5Q392_9ZZZZ</name>
<sequence>MGTLVNGARTFLRILAKACKLSHLPGFRIGLTNILGFEQIAAFYAVWTPLCELVDAYVEADNWYNQKDYQNTDGTGEDTNPPGVE</sequence>
<reference evidence="1" key="1">
    <citation type="submission" date="2015-06" db="EMBL/GenBank/DDBJ databases">
        <authorList>
            <person name="Joergensen T."/>
        </authorList>
    </citation>
    <scope>NUCLEOTIDE SEQUENCE</scope>
    <source>
        <plasmid evidence="1">pRGFK1065</plasmid>
    </source>
</reference>
<reference evidence="1" key="2">
    <citation type="submission" date="2015-07" db="EMBL/GenBank/DDBJ databases">
        <title>Plasmids, circular viruses and viroids from rat gut.</title>
        <authorList>
            <person name="Jorgensen T.J."/>
            <person name="Hansen M.A."/>
            <person name="Xu Z."/>
            <person name="Tabak M.A."/>
            <person name="Sorensen S.J."/>
            <person name="Hansen L.H."/>
        </authorList>
    </citation>
    <scope>NUCLEOTIDE SEQUENCE</scope>
    <source>
        <plasmid evidence="1">pRGFK1065</plasmid>
    </source>
</reference>
<proteinExistence type="predicted"/>
<keyword evidence="1" id="KW-0614">Plasmid</keyword>
<organism evidence="1">
    <name type="scientific">uncultured prokaryote</name>
    <dbReference type="NCBI Taxonomy" id="198431"/>
    <lineage>
        <taxon>unclassified sequences</taxon>
        <taxon>environmental samples</taxon>
    </lineage>
</organism>
<geneLocation type="plasmid" evidence="1">
    <name>pRGFK1065</name>
</geneLocation>
<evidence type="ECO:0000313" key="1">
    <source>
        <dbReference type="EMBL" id="CRY96348.1"/>
    </source>
</evidence>
<protein>
    <submittedName>
        <fullName evidence="1">Uncharacterized protein</fullName>
    </submittedName>
</protein>
<dbReference type="AlphaFoldDB" id="A0A0H5Q392"/>